<dbReference type="AlphaFoldDB" id="A0A1B1S6Y8"/>
<dbReference type="GO" id="GO:0006310">
    <property type="term" value="P:DNA recombination"/>
    <property type="evidence" value="ECO:0007669"/>
    <property type="project" value="UniProtKB-KW"/>
</dbReference>
<dbReference type="InterPro" id="IPR050090">
    <property type="entry name" value="Tyrosine_recombinase_XerCD"/>
</dbReference>
<accession>A0A1B1S6Y8</accession>
<accession>A0A1Z2XES4</accession>
<evidence type="ECO:0000256" key="1">
    <source>
        <dbReference type="ARBA" id="ARBA00023172"/>
    </source>
</evidence>
<dbReference type="InterPro" id="IPR013762">
    <property type="entry name" value="Integrase-like_cat_sf"/>
</dbReference>
<name>A0A1B1S6Y8_9BACT</name>
<proteinExistence type="predicted"/>
<keyword evidence="5" id="KW-1185">Reference proteome</keyword>
<dbReference type="EMBL" id="CP015402">
    <property type="protein sequence ID" value="ANU62551.1"/>
    <property type="molecule type" value="Genomic_DNA"/>
</dbReference>
<reference evidence="4" key="2">
    <citation type="submission" date="2017-04" db="EMBL/GenBank/DDBJ databases">
        <title>Complete Genome Sequences of Twelve Strains of a Stable Defined Moderately Diverse Mouse Microbiota 2 (sDMDMm2).</title>
        <authorList>
            <person name="Uchimura Y."/>
            <person name="Wyss M."/>
            <person name="Brugiroux S."/>
            <person name="Limenitakis J.P."/>
            <person name="Stecher B."/>
            <person name="McCoy K.D."/>
            <person name="Macpherson A.J."/>
        </authorList>
    </citation>
    <scope>NUCLEOTIDE SEQUENCE</scope>
    <source>
        <strain evidence="4">YL27</strain>
    </source>
</reference>
<evidence type="ECO:0000313" key="4">
    <source>
        <dbReference type="EMBL" id="ANU62551.1"/>
    </source>
</evidence>
<reference evidence="5" key="1">
    <citation type="submission" date="2016-04" db="EMBL/GenBank/DDBJ databases">
        <title>Complete Genome Sequences of Twelve Strains of a Stable Defined Moderately Diverse Mouse Microbiota 2 (sDMDMm2).</title>
        <authorList>
            <person name="Uchimura Y."/>
            <person name="Wyss M."/>
            <person name="Brugiroux S."/>
            <person name="Limenitakis J.P."/>
            <person name="Stecher B."/>
            <person name="McCoy K.D."/>
            <person name="Macpherson A.J."/>
        </authorList>
    </citation>
    <scope>NUCLEOTIDE SEQUENCE [LARGE SCALE GENOMIC DNA]</scope>
    <source>
        <strain evidence="3 5">YL27</strain>
    </source>
</reference>
<dbReference type="Pfam" id="PF00589">
    <property type="entry name" value="Phage_integrase"/>
    <property type="match status" value="1"/>
</dbReference>
<dbReference type="STRING" id="1796646.A4V02_01040"/>
<dbReference type="InterPro" id="IPR002104">
    <property type="entry name" value="Integrase_catalytic"/>
</dbReference>
<dbReference type="GO" id="GO:0003677">
    <property type="term" value="F:DNA binding"/>
    <property type="evidence" value="ECO:0007669"/>
    <property type="project" value="InterPro"/>
</dbReference>
<dbReference type="Gene3D" id="1.10.443.10">
    <property type="entry name" value="Intergrase catalytic core"/>
    <property type="match status" value="1"/>
</dbReference>
<dbReference type="GO" id="GO:0015074">
    <property type="term" value="P:DNA integration"/>
    <property type="evidence" value="ECO:0007669"/>
    <property type="project" value="InterPro"/>
</dbReference>
<dbReference type="KEGG" id="pary:A4V02_01040"/>
<dbReference type="PROSITE" id="PS51898">
    <property type="entry name" value="TYR_RECOMBINASE"/>
    <property type="match status" value="1"/>
</dbReference>
<dbReference type="KEGG" id="pary:A4V02_01565"/>
<sequence>MGNIALQHNGKFMKEENLQHLISRCEAFLRDTRYAAISIRNHIRRWNSGIAQYLRSKGLDDYSPPLGDEYLCSIQALGIYTEGTVNEYRRSVRMLNDMLLLGHIRRSSKVPVKYDFSGEIGMEMLKFIDSQRRLRRAEKTIVHHQRNLSYFLEYLVQGKALVHPMEITEGDIVSYIGVCSNKVSARYSIRMLMSFWHEHGVVLNDFDEFFRAFKVRRKERIPSFYPSEDVEKIEESVNRNCALGKRDYAIILLASRLGLRASDIATLTFDEIDWENNLIRKKMVKTGNSIELPLLSEVGNAIIDYLKNGRPKSSAVNLFILHRPPYTSLSAYAVCSQINRLIALSGVNVIGKHHGLHSLRHSLASALLKQSTPIETISEVLGHQSCQSTMSYLSIDMESLRQCALEVPLVPDTFYNQKGGTFYERH</sequence>
<gene>
    <name evidence="3" type="ORF">A4V02_01040</name>
    <name evidence="4" type="ORF">A4V02_01565</name>
</gene>
<dbReference type="PANTHER" id="PTHR30349:SF90">
    <property type="entry name" value="TYROSINE RECOMBINASE XERD"/>
    <property type="match status" value="1"/>
</dbReference>
<dbReference type="Proteomes" id="UP000186351">
    <property type="component" value="Chromosome"/>
</dbReference>
<feature type="domain" description="Tyr recombinase" evidence="2">
    <location>
        <begin position="220"/>
        <end position="405"/>
    </location>
</feature>
<dbReference type="CDD" id="cd01188">
    <property type="entry name" value="INT_RitA_C_like"/>
    <property type="match status" value="1"/>
</dbReference>
<dbReference type="OrthoDB" id="9785687at2"/>
<dbReference type="EMBL" id="CP015402">
    <property type="protein sequence ID" value="ANU62466.1"/>
    <property type="molecule type" value="Genomic_DNA"/>
</dbReference>
<dbReference type="PANTHER" id="PTHR30349">
    <property type="entry name" value="PHAGE INTEGRASE-RELATED"/>
    <property type="match status" value="1"/>
</dbReference>
<evidence type="ECO:0000259" key="2">
    <source>
        <dbReference type="PROSITE" id="PS51898"/>
    </source>
</evidence>
<dbReference type="SUPFAM" id="SSF56349">
    <property type="entry name" value="DNA breaking-rejoining enzymes"/>
    <property type="match status" value="1"/>
</dbReference>
<organism evidence="4 5">
    <name type="scientific">Muribaculum intestinale</name>
    <dbReference type="NCBI Taxonomy" id="1796646"/>
    <lineage>
        <taxon>Bacteria</taxon>
        <taxon>Pseudomonadati</taxon>
        <taxon>Bacteroidota</taxon>
        <taxon>Bacteroidia</taxon>
        <taxon>Bacteroidales</taxon>
        <taxon>Muribaculaceae</taxon>
        <taxon>Muribaculum</taxon>
    </lineage>
</organism>
<protein>
    <recommendedName>
        <fullName evidence="2">Tyr recombinase domain-containing protein</fullName>
    </recommendedName>
</protein>
<evidence type="ECO:0000313" key="5">
    <source>
        <dbReference type="Proteomes" id="UP000186351"/>
    </source>
</evidence>
<dbReference type="InterPro" id="IPR011010">
    <property type="entry name" value="DNA_brk_join_enz"/>
</dbReference>
<keyword evidence="1" id="KW-0233">DNA recombination</keyword>
<evidence type="ECO:0000313" key="3">
    <source>
        <dbReference type="EMBL" id="ANU62466.1"/>
    </source>
</evidence>